<dbReference type="PROSITE" id="PS00086">
    <property type="entry name" value="CYTOCHROME_P450"/>
    <property type="match status" value="1"/>
</dbReference>
<dbReference type="InterPro" id="IPR017972">
    <property type="entry name" value="Cyt_P450_CS"/>
</dbReference>
<dbReference type="GO" id="GO:0008395">
    <property type="term" value="F:steroid hydroxylase activity"/>
    <property type="evidence" value="ECO:0007669"/>
    <property type="project" value="TreeGrafter"/>
</dbReference>
<name>A0A7R9GE73_9CRUS</name>
<protein>
    <recommendedName>
        <fullName evidence="10">Cytochrome P450</fullName>
    </recommendedName>
</protein>
<dbReference type="PANTHER" id="PTHR24300">
    <property type="entry name" value="CYTOCHROME P450 508A4-RELATED"/>
    <property type="match status" value="1"/>
</dbReference>
<feature type="region of interest" description="Disordered" evidence="7">
    <location>
        <begin position="108"/>
        <end position="140"/>
    </location>
</feature>
<reference evidence="8" key="1">
    <citation type="submission" date="2020-11" db="EMBL/GenBank/DDBJ databases">
        <authorList>
            <person name="Tran Van P."/>
        </authorList>
    </citation>
    <scope>NUCLEOTIDE SEQUENCE</scope>
</reference>
<organism evidence="8">
    <name type="scientific">Notodromas monacha</name>
    <dbReference type="NCBI Taxonomy" id="399045"/>
    <lineage>
        <taxon>Eukaryota</taxon>
        <taxon>Metazoa</taxon>
        <taxon>Ecdysozoa</taxon>
        <taxon>Arthropoda</taxon>
        <taxon>Crustacea</taxon>
        <taxon>Oligostraca</taxon>
        <taxon>Ostracoda</taxon>
        <taxon>Podocopa</taxon>
        <taxon>Podocopida</taxon>
        <taxon>Cypridocopina</taxon>
        <taxon>Cypridoidea</taxon>
        <taxon>Cyprididae</taxon>
        <taxon>Notodromas</taxon>
    </lineage>
</organism>
<keyword evidence="9" id="KW-1185">Reference proteome</keyword>
<dbReference type="PRINTS" id="PR00463">
    <property type="entry name" value="EP450I"/>
</dbReference>
<dbReference type="Proteomes" id="UP000678499">
    <property type="component" value="Unassembled WGS sequence"/>
</dbReference>
<keyword evidence="6" id="KW-0560">Oxidoreductase</keyword>
<dbReference type="Gene3D" id="1.10.630.10">
    <property type="entry name" value="Cytochrome P450"/>
    <property type="match status" value="1"/>
</dbReference>
<keyword evidence="4 6" id="KW-0503">Monooxygenase</keyword>
<feature type="binding site" description="axial binding residue" evidence="5">
    <location>
        <position position="298"/>
    </location>
    <ligand>
        <name>heme</name>
        <dbReference type="ChEBI" id="CHEBI:30413"/>
    </ligand>
    <ligandPart>
        <name>Fe</name>
        <dbReference type="ChEBI" id="CHEBI:18248"/>
    </ligandPart>
</feature>
<keyword evidence="2 5" id="KW-0479">Metal-binding</keyword>
<dbReference type="InterPro" id="IPR036396">
    <property type="entry name" value="Cyt_P450_sf"/>
</dbReference>
<dbReference type="InterPro" id="IPR002401">
    <property type="entry name" value="Cyt_P450_E_grp-I"/>
</dbReference>
<accession>A0A7R9GE73</accession>
<evidence type="ECO:0000256" key="2">
    <source>
        <dbReference type="ARBA" id="ARBA00022723"/>
    </source>
</evidence>
<gene>
    <name evidence="8" type="ORF">NMOB1V02_LOCUS6844</name>
</gene>
<comment type="cofactor">
    <cofactor evidence="5">
        <name>heme</name>
        <dbReference type="ChEBI" id="CHEBI:30413"/>
    </cofactor>
</comment>
<dbReference type="OrthoDB" id="1055148at2759"/>
<evidence type="ECO:0000256" key="1">
    <source>
        <dbReference type="ARBA" id="ARBA00010617"/>
    </source>
</evidence>
<dbReference type="GO" id="GO:0020037">
    <property type="term" value="F:heme binding"/>
    <property type="evidence" value="ECO:0007669"/>
    <property type="project" value="InterPro"/>
</dbReference>
<dbReference type="GO" id="GO:0006805">
    <property type="term" value="P:xenobiotic metabolic process"/>
    <property type="evidence" value="ECO:0007669"/>
    <property type="project" value="TreeGrafter"/>
</dbReference>
<dbReference type="PANTHER" id="PTHR24300:SF413">
    <property type="entry name" value="CYTOCHROME P450 18A1"/>
    <property type="match status" value="1"/>
</dbReference>
<dbReference type="Pfam" id="PF00067">
    <property type="entry name" value="p450"/>
    <property type="match status" value="2"/>
</dbReference>
<proteinExistence type="inferred from homology"/>
<keyword evidence="5 6" id="KW-0349">Heme</keyword>
<dbReference type="GO" id="GO:0006082">
    <property type="term" value="P:organic acid metabolic process"/>
    <property type="evidence" value="ECO:0007669"/>
    <property type="project" value="TreeGrafter"/>
</dbReference>
<feature type="compositionally biased region" description="Low complexity" evidence="7">
    <location>
        <begin position="112"/>
        <end position="135"/>
    </location>
</feature>
<dbReference type="InterPro" id="IPR001128">
    <property type="entry name" value="Cyt_P450"/>
</dbReference>
<evidence type="ECO:0000256" key="6">
    <source>
        <dbReference type="RuleBase" id="RU000461"/>
    </source>
</evidence>
<dbReference type="GO" id="GO:0005737">
    <property type="term" value="C:cytoplasm"/>
    <property type="evidence" value="ECO:0007669"/>
    <property type="project" value="TreeGrafter"/>
</dbReference>
<sequence length="372" mass="41386">MLAASVTNVISSVLMSVRYKPGDVDFQRFMHLMDEGFRLFTVAAKVNVFPVLRFLPRMSAAYRQLRANRDEMHGYFRGIIAEHRATLQPEGPPRDLVDAYLHEMMLGDDDQSASSSSSGSSSSSSESDSGSSSSSSRRDLFCGKDPDRQLCQIMSDLFSAGQETVKTTLQWAVLFMLHNPEVQERVQEELDAVLGSRSHATLADAAFLPYTEATICEVLRRSNVAGLGTTHATTCDVRIDNHLIPKDTQVLPLLWAVHMDPELWPDPESFRPARFLNDQGKVHKPEYFMPFGIGRRMCLGDVLAKMEIFLFFTSLLHAYTLLPDGDDLPNLDAHVAATIAPSTYKVGESKTAAEGSGVRVRARRRRREVASV</sequence>
<evidence type="ECO:0000313" key="8">
    <source>
        <dbReference type="EMBL" id="CAD7279162.1"/>
    </source>
</evidence>
<dbReference type="GO" id="GO:0005506">
    <property type="term" value="F:iron ion binding"/>
    <property type="evidence" value="ECO:0007669"/>
    <property type="project" value="InterPro"/>
</dbReference>
<dbReference type="InterPro" id="IPR050182">
    <property type="entry name" value="Cytochrome_P450_fam2"/>
</dbReference>
<dbReference type="AlphaFoldDB" id="A0A7R9GE73"/>
<comment type="similarity">
    <text evidence="1 6">Belongs to the cytochrome P450 family.</text>
</comment>
<evidence type="ECO:0000256" key="4">
    <source>
        <dbReference type="ARBA" id="ARBA00023033"/>
    </source>
</evidence>
<dbReference type="PRINTS" id="PR00385">
    <property type="entry name" value="P450"/>
</dbReference>
<evidence type="ECO:0000256" key="3">
    <source>
        <dbReference type="ARBA" id="ARBA00023004"/>
    </source>
</evidence>
<evidence type="ECO:0008006" key="10">
    <source>
        <dbReference type="Google" id="ProtNLM"/>
    </source>
</evidence>
<dbReference type="EMBL" id="OA883561">
    <property type="protein sequence ID" value="CAD7279162.1"/>
    <property type="molecule type" value="Genomic_DNA"/>
</dbReference>
<dbReference type="GO" id="GO:0016712">
    <property type="term" value="F:oxidoreductase activity, acting on paired donors, with incorporation or reduction of molecular oxygen, reduced flavin or flavoprotein as one donor, and incorporation of one atom of oxygen"/>
    <property type="evidence" value="ECO:0007669"/>
    <property type="project" value="TreeGrafter"/>
</dbReference>
<keyword evidence="3 5" id="KW-0408">Iron</keyword>
<evidence type="ECO:0000313" key="9">
    <source>
        <dbReference type="Proteomes" id="UP000678499"/>
    </source>
</evidence>
<dbReference type="SUPFAM" id="SSF48264">
    <property type="entry name" value="Cytochrome P450"/>
    <property type="match status" value="1"/>
</dbReference>
<dbReference type="EMBL" id="CAJPEX010001524">
    <property type="protein sequence ID" value="CAG0919314.1"/>
    <property type="molecule type" value="Genomic_DNA"/>
</dbReference>
<evidence type="ECO:0000256" key="5">
    <source>
        <dbReference type="PIRSR" id="PIRSR602401-1"/>
    </source>
</evidence>
<evidence type="ECO:0000256" key="7">
    <source>
        <dbReference type="SAM" id="MobiDB-lite"/>
    </source>
</evidence>